<feature type="region of interest" description="Disordered" evidence="1">
    <location>
        <begin position="1"/>
        <end position="30"/>
    </location>
</feature>
<proteinExistence type="predicted"/>
<dbReference type="AlphaFoldDB" id="A0AAD7SCG9"/>
<evidence type="ECO:0000313" key="2">
    <source>
        <dbReference type="EMBL" id="KAJ8400111.1"/>
    </source>
</evidence>
<feature type="region of interest" description="Disordered" evidence="1">
    <location>
        <begin position="76"/>
        <end position="96"/>
    </location>
</feature>
<evidence type="ECO:0000313" key="3">
    <source>
        <dbReference type="Proteomes" id="UP001221898"/>
    </source>
</evidence>
<dbReference type="Proteomes" id="UP001221898">
    <property type="component" value="Unassembled WGS sequence"/>
</dbReference>
<evidence type="ECO:0000256" key="1">
    <source>
        <dbReference type="SAM" id="MobiDB-lite"/>
    </source>
</evidence>
<reference evidence="2" key="1">
    <citation type="journal article" date="2023" name="Science">
        <title>Genome structures resolve the early diversification of teleost fishes.</title>
        <authorList>
            <person name="Parey E."/>
            <person name="Louis A."/>
            <person name="Montfort J."/>
            <person name="Bouchez O."/>
            <person name="Roques C."/>
            <person name="Iampietro C."/>
            <person name="Lluch J."/>
            <person name="Castinel A."/>
            <person name="Donnadieu C."/>
            <person name="Desvignes T."/>
            <person name="Floi Bucao C."/>
            <person name="Jouanno E."/>
            <person name="Wen M."/>
            <person name="Mejri S."/>
            <person name="Dirks R."/>
            <person name="Jansen H."/>
            <person name="Henkel C."/>
            <person name="Chen W.J."/>
            <person name="Zahm M."/>
            <person name="Cabau C."/>
            <person name="Klopp C."/>
            <person name="Thompson A.W."/>
            <person name="Robinson-Rechavi M."/>
            <person name="Braasch I."/>
            <person name="Lecointre G."/>
            <person name="Bobe J."/>
            <person name="Postlethwait J.H."/>
            <person name="Berthelot C."/>
            <person name="Roest Crollius H."/>
            <person name="Guiguen Y."/>
        </authorList>
    </citation>
    <scope>NUCLEOTIDE SEQUENCE</scope>
    <source>
        <strain evidence="2">NC1722</strain>
    </source>
</reference>
<accession>A0AAD7SCG9</accession>
<dbReference type="EMBL" id="JAINUG010000079">
    <property type="protein sequence ID" value="KAJ8400111.1"/>
    <property type="molecule type" value="Genomic_DNA"/>
</dbReference>
<feature type="compositionally biased region" description="Basic and acidic residues" evidence="1">
    <location>
        <begin position="7"/>
        <end position="20"/>
    </location>
</feature>
<name>A0AAD7SCG9_9TELE</name>
<organism evidence="2 3">
    <name type="scientific">Aldrovandia affinis</name>
    <dbReference type="NCBI Taxonomy" id="143900"/>
    <lineage>
        <taxon>Eukaryota</taxon>
        <taxon>Metazoa</taxon>
        <taxon>Chordata</taxon>
        <taxon>Craniata</taxon>
        <taxon>Vertebrata</taxon>
        <taxon>Euteleostomi</taxon>
        <taxon>Actinopterygii</taxon>
        <taxon>Neopterygii</taxon>
        <taxon>Teleostei</taxon>
        <taxon>Notacanthiformes</taxon>
        <taxon>Halosauridae</taxon>
        <taxon>Aldrovandia</taxon>
    </lineage>
</organism>
<sequence length="106" mass="11522">MKGALLHSDKDRSKDGETMQREAGGFPQGPALCLATARVPQRTAGFRPGGVSLRDTPRSECPHWLCAARSALLPLPGMSRRPKTYGTKKEGERERDAIKLPLVPVS</sequence>
<protein>
    <submittedName>
        <fullName evidence="2">Uncharacterized protein</fullName>
    </submittedName>
</protein>
<feature type="compositionally biased region" description="Basic and acidic residues" evidence="1">
    <location>
        <begin position="87"/>
        <end position="96"/>
    </location>
</feature>
<gene>
    <name evidence="2" type="ORF">AAFF_G00401500</name>
</gene>
<comment type="caution">
    <text evidence="2">The sequence shown here is derived from an EMBL/GenBank/DDBJ whole genome shotgun (WGS) entry which is preliminary data.</text>
</comment>
<keyword evidence="3" id="KW-1185">Reference proteome</keyword>